<dbReference type="EMBL" id="MTKS01000015">
    <property type="protein sequence ID" value="RWX52395.1"/>
    <property type="molecule type" value="Genomic_DNA"/>
</dbReference>
<keyword evidence="5" id="KW-0720">Serine protease</keyword>
<feature type="domain" description="LD-carboxypeptidase C-terminal" evidence="8">
    <location>
        <begin position="210"/>
        <end position="327"/>
    </location>
</feature>
<organism evidence="9 10">
    <name type="scientific">Candidatus Electrothrix marina</name>
    <dbReference type="NCBI Taxonomy" id="1859130"/>
    <lineage>
        <taxon>Bacteria</taxon>
        <taxon>Pseudomonadati</taxon>
        <taxon>Thermodesulfobacteriota</taxon>
        <taxon>Desulfobulbia</taxon>
        <taxon>Desulfobulbales</taxon>
        <taxon>Desulfobulbaceae</taxon>
        <taxon>Candidatus Electrothrix</taxon>
    </lineage>
</organism>
<evidence type="ECO:0000259" key="8">
    <source>
        <dbReference type="Pfam" id="PF17676"/>
    </source>
</evidence>
<feature type="active site" description="Charge relay system" evidence="6">
    <location>
        <position position="314"/>
    </location>
</feature>
<comment type="caution">
    <text evidence="9">The sequence shown here is derived from an EMBL/GenBank/DDBJ whole genome shotgun (WGS) entry which is preliminary data.</text>
</comment>
<evidence type="ECO:0000256" key="2">
    <source>
        <dbReference type="ARBA" id="ARBA00022645"/>
    </source>
</evidence>
<dbReference type="SUPFAM" id="SSF52317">
    <property type="entry name" value="Class I glutamine amidotransferase-like"/>
    <property type="match status" value="1"/>
</dbReference>
<dbReference type="PIRSF" id="PIRSF028757">
    <property type="entry name" value="LD-carboxypeptidase"/>
    <property type="match status" value="1"/>
</dbReference>
<dbReference type="CDD" id="cd07025">
    <property type="entry name" value="Peptidase_S66"/>
    <property type="match status" value="1"/>
</dbReference>
<feature type="active site" description="Nucleophile" evidence="6">
    <location>
        <position position="147"/>
    </location>
</feature>
<evidence type="ECO:0000256" key="3">
    <source>
        <dbReference type="ARBA" id="ARBA00022670"/>
    </source>
</evidence>
<dbReference type="InterPro" id="IPR027461">
    <property type="entry name" value="Carboxypeptidase_A_C_sf"/>
</dbReference>
<dbReference type="Pfam" id="PF02016">
    <property type="entry name" value="Peptidase_S66"/>
    <property type="match status" value="1"/>
</dbReference>
<keyword evidence="2 9" id="KW-0121">Carboxypeptidase</keyword>
<dbReference type="EC" id="3.4.17.13" evidence="9"/>
<keyword evidence="10" id="KW-1185">Reference proteome</keyword>
<dbReference type="InterPro" id="IPR029062">
    <property type="entry name" value="Class_I_gatase-like"/>
</dbReference>
<dbReference type="PANTHER" id="PTHR30237">
    <property type="entry name" value="MURAMOYLTETRAPEPTIDE CARBOXYPEPTIDASE"/>
    <property type="match status" value="1"/>
</dbReference>
<gene>
    <name evidence="9" type="ORF">VU01_101512</name>
</gene>
<comment type="similarity">
    <text evidence="1">Belongs to the peptidase S66 family.</text>
</comment>
<reference evidence="9 10" key="1">
    <citation type="submission" date="2017-01" db="EMBL/GenBank/DDBJ databases">
        <title>The cable genome- insights into the physiology and evolution of filamentous bacteria capable of sulfide oxidation via long distance electron transfer.</title>
        <authorList>
            <person name="Schreiber L."/>
            <person name="Bjerg J.T."/>
            <person name="Boggild A."/>
            <person name="Van De Vossenberg J."/>
            <person name="Meysman F."/>
            <person name="Nielsen L.P."/>
            <person name="Schramm A."/>
            <person name="Kjeldsen K.U."/>
        </authorList>
    </citation>
    <scope>NUCLEOTIDE SEQUENCE [LARGE SCALE GENOMIC DNA]</scope>
    <source>
        <strain evidence="9">A5</strain>
    </source>
</reference>
<evidence type="ECO:0000259" key="7">
    <source>
        <dbReference type="Pfam" id="PF02016"/>
    </source>
</evidence>
<dbReference type="AlphaFoldDB" id="A0A444JH48"/>
<dbReference type="GO" id="GO:0008236">
    <property type="term" value="F:serine-type peptidase activity"/>
    <property type="evidence" value="ECO:0007669"/>
    <property type="project" value="UniProtKB-KW"/>
</dbReference>
<dbReference type="GO" id="GO:0106415">
    <property type="term" value="F:muramoyltetrapeptide carboxypeptidase activity"/>
    <property type="evidence" value="ECO:0007669"/>
    <property type="project" value="UniProtKB-EC"/>
</dbReference>
<proteinExistence type="inferred from homology"/>
<evidence type="ECO:0000256" key="4">
    <source>
        <dbReference type="ARBA" id="ARBA00022801"/>
    </source>
</evidence>
<dbReference type="GO" id="GO:0006508">
    <property type="term" value="P:proteolysis"/>
    <property type="evidence" value="ECO:0007669"/>
    <property type="project" value="UniProtKB-KW"/>
</dbReference>
<accession>A0A444JH48</accession>
<dbReference type="InterPro" id="IPR040449">
    <property type="entry name" value="Peptidase_S66_N"/>
</dbReference>
<evidence type="ECO:0000256" key="6">
    <source>
        <dbReference type="PIRSR" id="PIRSR028757-1"/>
    </source>
</evidence>
<keyword evidence="3" id="KW-0645">Protease</keyword>
<dbReference type="InterPro" id="IPR040921">
    <property type="entry name" value="Peptidase_S66C"/>
</dbReference>
<keyword evidence="4 9" id="KW-0378">Hydrolase</keyword>
<dbReference type="InterPro" id="IPR003507">
    <property type="entry name" value="S66_fam"/>
</dbReference>
<dbReference type="InterPro" id="IPR027478">
    <property type="entry name" value="LdcA_N"/>
</dbReference>
<dbReference type="PANTHER" id="PTHR30237:SF2">
    <property type="entry name" value="MUREIN TETRAPEPTIDE CARBOXYPEPTIDASE"/>
    <property type="match status" value="1"/>
</dbReference>
<feature type="active site" description="Charge relay system" evidence="6">
    <location>
        <position position="241"/>
    </location>
</feature>
<evidence type="ECO:0000256" key="1">
    <source>
        <dbReference type="ARBA" id="ARBA00010233"/>
    </source>
</evidence>
<evidence type="ECO:0000256" key="5">
    <source>
        <dbReference type="ARBA" id="ARBA00022825"/>
    </source>
</evidence>
<protein>
    <submittedName>
        <fullName evidence="9">Muramoyltetrapeptide carboxypeptidase</fullName>
        <ecNumber evidence="9">3.4.17.13</ecNumber>
    </submittedName>
</protein>
<name>A0A444JH48_9BACT</name>
<evidence type="ECO:0000313" key="9">
    <source>
        <dbReference type="EMBL" id="RWX52395.1"/>
    </source>
</evidence>
<dbReference type="Proteomes" id="UP000288892">
    <property type="component" value="Unassembled WGS sequence"/>
</dbReference>
<dbReference type="Pfam" id="PF17676">
    <property type="entry name" value="Peptidase_S66C"/>
    <property type="match status" value="1"/>
</dbReference>
<feature type="domain" description="LD-carboxypeptidase N-terminal" evidence="7">
    <location>
        <begin position="50"/>
        <end position="167"/>
    </location>
</feature>
<evidence type="ECO:0000313" key="10">
    <source>
        <dbReference type="Proteomes" id="UP000288892"/>
    </source>
</evidence>
<sequence>MKQVSIRHLNFRLNPYSMITSSRPAEKNKYYKKNMPLPVLPPRLRPGDTVGVICPAGPVRNQARLEKGLQILRDLNLRVRHYHPDNSGPEYLAADDEQRIKQFYQLWNDDEVKALISSRGGYGCLRIIGKMNLDLLRSRPKWLIGFSDLTVLLNGIFAATNMVTLHGPMVTTLANTDQFSFQRFKEALSGEFRPLAPTKDFEILRSGTGQGRLAGGNLTTLTHLIGTPWQPQLSGRVLFLEDTGEPLYKLDRMLTHLACCGLLDNLAGLILGVFDPGHYDRLEMIRLNEQVWNRVLELTQGGAYPIWGGLPIGHQQGNVALPVGMEAVMESSIGTLNFLPQSCQTA</sequence>
<dbReference type="Gene3D" id="3.50.30.60">
    <property type="entry name" value="LD-carboxypeptidase A C-terminal domain-like"/>
    <property type="match status" value="1"/>
</dbReference>
<dbReference type="SUPFAM" id="SSF141986">
    <property type="entry name" value="LD-carboxypeptidase A C-terminal domain-like"/>
    <property type="match status" value="1"/>
</dbReference>
<dbReference type="Gene3D" id="3.40.50.10740">
    <property type="entry name" value="Class I glutamine amidotransferase-like"/>
    <property type="match status" value="1"/>
</dbReference>